<feature type="domain" description="Glycosyltransferase 2-like" evidence="6">
    <location>
        <begin position="145"/>
        <end position="328"/>
    </location>
</feature>
<evidence type="ECO:0000256" key="4">
    <source>
        <dbReference type="ARBA" id="ARBA00022679"/>
    </source>
</evidence>
<reference evidence="7 8" key="1">
    <citation type="submission" date="2014-03" db="EMBL/GenBank/DDBJ databases">
        <title>Genomics of Bifidobacteria.</title>
        <authorList>
            <person name="Ventura M."/>
            <person name="Milani C."/>
            <person name="Lugli G.A."/>
        </authorList>
    </citation>
    <scope>NUCLEOTIDE SEQUENCE [LARGE SCALE GENOMIC DNA]</scope>
    <source>
        <strain evidence="7 8">LMG 21589</strain>
    </source>
</reference>
<comment type="similarity">
    <text evidence="2">Belongs to the glycosyltransferase 2 family.</text>
</comment>
<feature type="transmembrane region" description="Helical" evidence="5">
    <location>
        <begin position="865"/>
        <end position="885"/>
    </location>
</feature>
<dbReference type="InterPro" id="IPR029044">
    <property type="entry name" value="Nucleotide-diphossugar_trans"/>
</dbReference>
<feature type="transmembrane region" description="Helical" evidence="5">
    <location>
        <begin position="747"/>
        <end position="767"/>
    </location>
</feature>
<evidence type="ECO:0000256" key="3">
    <source>
        <dbReference type="ARBA" id="ARBA00022676"/>
    </source>
</evidence>
<dbReference type="PANTHER" id="PTHR43179:SF12">
    <property type="entry name" value="GALACTOFURANOSYLTRANSFERASE GLFT2"/>
    <property type="match status" value="1"/>
</dbReference>
<dbReference type="Proteomes" id="UP000029033">
    <property type="component" value="Unassembled WGS sequence"/>
</dbReference>
<comment type="caution">
    <text evidence="7">The sequence shown here is derived from an EMBL/GenBank/DDBJ whole genome shotgun (WGS) entry which is preliminary data.</text>
</comment>
<feature type="transmembrane region" description="Helical" evidence="5">
    <location>
        <begin position="641"/>
        <end position="663"/>
    </location>
</feature>
<evidence type="ECO:0000259" key="6">
    <source>
        <dbReference type="Pfam" id="PF13632"/>
    </source>
</evidence>
<feature type="transmembrane region" description="Helical" evidence="5">
    <location>
        <begin position="315"/>
        <end position="335"/>
    </location>
</feature>
<dbReference type="GO" id="GO:0016757">
    <property type="term" value="F:glycosyltransferase activity"/>
    <property type="evidence" value="ECO:0007669"/>
    <property type="project" value="UniProtKB-KW"/>
</dbReference>
<organism evidence="7 8">
    <name type="scientific">Bifidobacterium scardovii</name>
    <dbReference type="NCBI Taxonomy" id="158787"/>
    <lineage>
        <taxon>Bacteria</taxon>
        <taxon>Bacillati</taxon>
        <taxon>Actinomycetota</taxon>
        <taxon>Actinomycetes</taxon>
        <taxon>Bifidobacteriales</taxon>
        <taxon>Bifidobacteriaceae</taxon>
        <taxon>Bifidobacterium</taxon>
    </lineage>
</organism>
<proteinExistence type="inferred from homology"/>
<feature type="transmembrane region" description="Helical" evidence="5">
    <location>
        <begin position="565"/>
        <end position="585"/>
    </location>
</feature>
<dbReference type="eggNOG" id="COG1216">
    <property type="taxonomic scope" value="Bacteria"/>
</dbReference>
<evidence type="ECO:0000256" key="2">
    <source>
        <dbReference type="ARBA" id="ARBA00006739"/>
    </source>
</evidence>
<name>A0A087DHW3_9BIFI</name>
<evidence type="ECO:0000256" key="5">
    <source>
        <dbReference type="SAM" id="Phobius"/>
    </source>
</evidence>
<dbReference type="STRING" id="158787.BSCA_0931"/>
<feature type="transmembrane region" description="Helical" evidence="5">
    <location>
        <begin position="619"/>
        <end position="634"/>
    </location>
</feature>
<dbReference type="Gene3D" id="3.90.550.10">
    <property type="entry name" value="Spore Coat Polysaccharide Biosynthesis Protein SpsA, Chain A"/>
    <property type="match status" value="1"/>
</dbReference>
<feature type="transmembrane region" description="Helical" evidence="5">
    <location>
        <begin position="495"/>
        <end position="528"/>
    </location>
</feature>
<sequence length="1082" mass="115152">MTLRQPHAYTGTMNPTGSSAIQQAIAASLAARPYSHRQDVSADAAAVITVEEDLRFLPDTLRAVLAQSVLPGTIVIVDCSGDTSRSMVTDFSVIPSPAGPISSVPEAKTVTVQVVGAKGASSFGDAVAKGLSQARLPGQVRALWLLHDDSRPADDECLSRLLDAWRNNPTASLLGAKQLDWEGSSLHDVGLYAGHHRLESLVVDGEEDQEQYDARQDVFAVSLAGALLPIETLHALGGVNRWFTTFAESADFCRRVCLNGGRVVVVPSARIAHRRARFEGIRTRGGAPVDERGTIDTAMTVMDCAQRYRYTDTRLALWPLIWLWSLIGGIGRSLAQLFSKKPYEAWCELCMPWRALASLPGGIAARRLVSRQTNVPPMRLTALSVNRQQLRQWHDRRQALDDQRRTVLLGPLARAHLRARRIRRWSLALGMALASFLVVAIVYRQVFAAVFSGGSLYSDQLLPTSADLGQLADSATTLWVFGAGTGVPAPPAPWLLVWLAVSVVTAGHTTAALALIFFAAAPLAALSFWALAGVFTRSDAVRVVGGLLWVALGLAMGLFDAANLPMLTVMVFLPAAFAFAFRAVGLYHTEDQLHPHRSVQAAALASLCFIPVVAAEPQLLLPLIVTFLVFLIFVPRHRVMLLLMPVPAAFVVSPTLVNAVRYARDGAWRQLFGDVMVPSRQVNGGPGAVNLADVTARAFGLDAGGGIWPFGSDPYAIAIVAVCALLAILAVVALCLPFALRVARMMWVVSLTGAALAICCSRVAIAADLDGDVAASVLPGFTMMLLGFMSCICVLAGGAVKRFVPLRVAAGAAADTSAGTSGAAHASRRAVAGTRPASAARTSAARTSAVGTSAARTKAVHLGRALLVAALALCTVATGGVALIGPQRRSVAVSRSGLPMVAVDYLQQGDDHRILALRAASETDVEFTVMRTMRGDLVDSSPLQRVRLAFEGNDDADATIAAAGASLLSGADSQAIAQISRLGFGGIFVASSGGDAATAGEQLQSNVTASEGTQSVVANDSGTYYRLTINSADSQNIDTSWQRRTQSSQWRYAWLWCMGVIVTLYCLVALPRRSYRYYREES</sequence>
<keyword evidence="4 7" id="KW-0808">Transferase</keyword>
<gene>
    <name evidence="7" type="ORF">BSCA_0931</name>
</gene>
<feature type="transmembrane region" description="Helical" evidence="5">
    <location>
        <begin position="425"/>
        <end position="443"/>
    </location>
</feature>
<keyword evidence="5" id="KW-1133">Transmembrane helix</keyword>
<dbReference type="InterPro" id="IPR001173">
    <property type="entry name" value="Glyco_trans_2-like"/>
</dbReference>
<dbReference type="AlphaFoldDB" id="A0A087DHW3"/>
<dbReference type="eggNOG" id="COG5617">
    <property type="taxonomic scope" value="Bacteria"/>
</dbReference>
<dbReference type="PANTHER" id="PTHR43179">
    <property type="entry name" value="RHAMNOSYLTRANSFERASE WBBL"/>
    <property type="match status" value="1"/>
</dbReference>
<evidence type="ECO:0000313" key="7">
    <source>
        <dbReference type="EMBL" id="KFI95113.1"/>
    </source>
</evidence>
<feature type="transmembrane region" description="Helical" evidence="5">
    <location>
        <begin position="715"/>
        <end position="740"/>
    </location>
</feature>
<comment type="pathway">
    <text evidence="1">Cell wall biogenesis; cell wall polysaccharide biosynthesis.</text>
</comment>
<dbReference type="Pfam" id="PF13632">
    <property type="entry name" value="Glyco_trans_2_3"/>
    <property type="match status" value="1"/>
</dbReference>
<keyword evidence="8" id="KW-1185">Reference proteome</keyword>
<dbReference type="EMBL" id="JGZO01000004">
    <property type="protein sequence ID" value="KFI95113.1"/>
    <property type="molecule type" value="Genomic_DNA"/>
</dbReference>
<protein>
    <submittedName>
        <fullName evidence="7">Glycosyltransferase</fullName>
    </submittedName>
</protein>
<evidence type="ECO:0000313" key="8">
    <source>
        <dbReference type="Proteomes" id="UP000029033"/>
    </source>
</evidence>
<keyword evidence="5" id="KW-0812">Transmembrane</keyword>
<feature type="transmembrane region" description="Helical" evidence="5">
    <location>
        <begin position="1052"/>
        <end position="1070"/>
    </location>
</feature>
<dbReference type="SUPFAM" id="SSF53448">
    <property type="entry name" value="Nucleotide-diphospho-sugar transferases"/>
    <property type="match status" value="1"/>
</dbReference>
<evidence type="ECO:0000256" key="1">
    <source>
        <dbReference type="ARBA" id="ARBA00004776"/>
    </source>
</evidence>
<keyword evidence="5" id="KW-0472">Membrane</keyword>
<keyword evidence="3" id="KW-0328">Glycosyltransferase</keyword>
<feature type="transmembrane region" description="Helical" evidence="5">
    <location>
        <begin position="540"/>
        <end position="559"/>
    </location>
</feature>
<feature type="transmembrane region" description="Helical" evidence="5">
    <location>
        <begin position="773"/>
        <end position="797"/>
    </location>
</feature>
<accession>A0A087DHW3</accession>